<name>A0A096CV29_9FIRM</name>
<keyword evidence="5 7" id="KW-1133">Transmembrane helix</keyword>
<dbReference type="AlphaFoldDB" id="A0A096CV29"/>
<keyword evidence="3" id="KW-1003">Cell membrane</keyword>
<comment type="similarity">
    <text evidence="7">Belongs to the binding-protein-dependent transport system permease family.</text>
</comment>
<evidence type="ECO:0000256" key="1">
    <source>
        <dbReference type="ARBA" id="ARBA00004651"/>
    </source>
</evidence>
<evidence type="ECO:0000259" key="8">
    <source>
        <dbReference type="PROSITE" id="PS50928"/>
    </source>
</evidence>
<dbReference type="PANTHER" id="PTHR43163:SF6">
    <property type="entry name" value="DIPEPTIDE TRANSPORT SYSTEM PERMEASE PROTEIN DPPB-RELATED"/>
    <property type="match status" value="1"/>
</dbReference>
<feature type="transmembrane region" description="Helical" evidence="7">
    <location>
        <begin position="129"/>
        <end position="154"/>
    </location>
</feature>
<keyword evidence="2 7" id="KW-0813">Transport</keyword>
<comment type="caution">
    <text evidence="9">The sequence shown here is derived from an EMBL/GenBank/DDBJ whole genome shotgun (WGS) entry which is preliminary data.</text>
</comment>
<dbReference type="Proteomes" id="UP000029622">
    <property type="component" value="Unassembled WGS sequence"/>
</dbReference>
<evidence type="ECO:0000313" key="10">
    <source>
        <dbReference type="Proteomes" id="UP000029622"/>
    </source>
</evidence>
<feature type="transmembrane region" description="Helical" evidence="7">
    <location>
        <begin position="226"/>
        <end position="248"/>
    </location>
</feature>
<reference evidence="9 10" key="1">
    <citation type="submission" date="2013-12" db="EMBL/GenBank/DDBJ databases">
        <title>Draft genome sequence of Caloranaerobacter sp. H53214.</title>
        <authorList>
            <person name="Jiang L.J."/>
            <person name="Shao Z.Z."/>
            <person name="Long M.N."/>
        </authorList>
    </citation>
    <scope>NUCLEOTIDE SEQUENCE [LARGE SCALE GENOMIC DNA]</scope>
    <source>
        <strain evidence="9 10">H53214</strain>
    </source>
</reference>
<accession>A0A096CV29</accession>
<feature type="transmembrane region" description="Helical" evidence="7">
    <location>
        <begin position="100"/>
        <end position="122"/>
    </location>
</feature>
<dbReference type="EMBL" id="AZTB01000027">
    <property type="protein sequence ID" value="KGG80409.1"/>
    <property type="molecule type" value="Genomic_DNA"/>
</dbReference>
<dbReference type="Pfam" id="PF19300">
    <property type="entry name" value="BPD_transp_1_N"/>
    <property type="match status" value="1"/>
</dbReference>
<evidence type="ECO:0000256" key="7">
    <source>
        <dbReference type="RuleBase" id="RU363032"/>
    </source>
</evidence>
<feature type="transmembrane region" description="Helical" evidence="7">
    <location>
        <begin position="278"/>
        <end position="298"/>
    </location>
</feature>
<feature type="transmembrane region" description="Helical" evidence="7">
    <location>
        <begin position="166"/>
        <end position="185"/>
    </location>
</feature>
<dbReference type="STRING" id="1156417.Y919_06510"/>
<feature type="domain" description="ABC transmembrane type-1" evidence="8">
    <location>
        <begin position="94"/>
        <end position="295"/>
    </location>
</feature>
<evidence type="ECO:0000313" key="9">
    <source>
        <dbReference type="EMBL" id="KGG80409.1"/>
    </source>
</evidence>
<dbReference type="InterPro" id="IPR035906">
    <property type="entry name" value="MetI-like_sf"/>
</dbReference>
<sequence length="306" mass="34530">MFKYTLKRLGTMILTLWVVVTITFFLMHAIPGDPFTDQKRIPAEILENLKAKYGLDKPLVVQYFTYLKNLLHGDLGMSLKYKNRTVADMLKSGFPVSAQLGLAAGLFGITMGILLGIVAALNHKGFFDYFVILLAILGVSVPNFVFSALFQYWFGVKLGWFPVARWGTPYHVILPAWALGMRMIAFQARMMRTSMLDVLNQDYIKTAKAKGLSKSVVIWRHTIRNAILPIVTILGPTIATLLTGTFVIEKIFAIPGLGKYYIQSIQQRDYTLILGTTVFYSAILIFMIFLVDIAYGLIDPRIRLDR</sequence>
<dbReference type="GO" id="GO:0005886">
    <property type="term" value="C:plasma membrane"/>
    <property type="evidence" value="ECO:0007669"/>
    <property type="project" value="UniProtKB-SubCell"/>
</dbReference>
<dbReference type="CDD" id="cd06261">
    <property type="entry name" value="TM_PBP2"/>
    <property type="match status" value="1"/>
</dbReference>
<dbReference type="InterPro" id="IPR000515">
    <property type="entry name" value="MetI-like"/>
</dbReference>
<protein>
    <submittedName>
        <fullName evidence="9">Peptide ABC transporter permease</fullName>
    </submittedName>
</protein>
<dbReference type="Pfam" id="PF00528">
    <property type="entry name" value="BPD_transp_1"/>
    <property type="match status" value="1"/>
</dbReference>
<evidence type="ECO:0000256" key="5">
    <source>
        <dbReference type="ARBA" id="ARBA00022989"/>
    </source>
</evidence>
<proteinExistence type="inferred from homology"/>
<dbReference type="GO" id="GO:0055085">
    <property type="term" value="P:transmembrane transport"/>
    <property type="evidence" value="ECO:0007669"/>
    <property type="project" value="InterPro"/>
</dbReference>
<evidence type="ECO:0000256" key="6">
    <source>
        <dbReference type="ARBA" id="ARBA00023136"/>
    </source>
</evidence>
<dbReference type="PANTHER" id="PTHR43163">
    <property type="entry name" value="DIPEPTIDE TRANSPORT SYSTEM PERMEASE PROTEIN DPPB-RELATED"/>
    <property type="match status" value="1"/>
</dbReference>
<dbReference type="PROSITE" id="PS50928">
    <property type="entry name" value="ABC_TM1"/>
    <property type="match status" value="1"/>
</dbReference>
<keyword evidence="6 7" id="KW-0472">Membrane</keyword>
<gene>
    <name evidence="9" type="ORF">Y919_06510</name>
</gene>
<organism evidence="9 10">
    <name type="scientific">Caloranaerobacter azorensis H53214</name>
    <dbReference type="NCBI Taxonomy" id="1156417"/>
    <lineage>
        <taxon>Bacteria</taxon>
        <taxon>Bacillati</taxon>
        <taxon>Bacillota</taxon>
        <taxon>Tissierellia</taxon>
        <taxon>Tissierellales</taxon>
        <taxon>Thermohalobacteraceae</taxon>
        <taxon>Caloranaerobacter</taxon>
    </lineage>
</organism>
<evidence type="ECO:0000256" key="2">
    <source>
        <dbReference type="ARBA" id="ARBA00022448"/>
    </source>
</evidence>
<evidence type="ECO:0000256" key="4">
    <source>
        <dbReference type="ARBA" id="ARBA00022692"/>
    </source>
</evidence>
<comment type="subcellular location">
    <subcellularLocation>
        <location evidence="1 7">Cell membrane</location>
        <topology evidence="1 7">Multi-pass membrane protein</topology>
    </subcellularLocation>
</comment>
<feature type="transmembrane region" description="Helical" evidence="7">
    <location>
        <begin position="12"/>
        <end position="30"/>
    </location>
</feature>
<dbReference type="Gene3D" id="1.10.3720.10">
    <property type="entry name" value="MetI-like"/>
    <property type="match status" value="1"/>
</dbReference>
<evidence type="ECO:0000256" key="3">
    <source>
        <dbReference type="ARBA" id="ARBA00022475"/>
    </source>
</evidence>
<keyword evidence="4 7" id="KW-0812">Transmembrane</keyword>
<dbReference type="RefSeq" id="WP_035163414.1">
    <property type="nucleotide sequence ID" value="NZ_AZTB01000027.1"/>
</dbReference>
<dbReference type="InterPro" id="IPR045621">
    <property type="entry name" value="BPD_transp_1_N"/>
</dbReference>
<dbReference type="SUPFAM" id="SSF161098">
    <property type="entry name" value="MetI-like"/>
    <property type="match status" value="1"/>
</dbReference>